<sequence length="106" mass="11068">MPATLSMFVLLKPIVAMPLNGVFISSIDCTVQAAKAATTLLRIVDFAPAGNAQQVEVYKGGKVKLRAGPYEMRVCFLAVPPGLVFDSVEVTAARGQSMGALAELAG</sequence>
<feature type="signal peptide" evidence="1">
    <location>
        <begin position="1"/>
        <end position="16"/>
    </location>
</feature>
<proteinExistence type="predicted"/>
<gene>
    <name evidence="2" type="ORF">JKP88DRAFT_289303</name>
</gene>
<organism evidence="2 3">
    <name type="scientific">Tribonema minus</name>
    <dbReference type="NCBI Taxonomy" id="303371"/>
    <lineage>
        <taxon>Eukaryota</taxon>
        <taxon>Sar</taxon>
        <taxon>Stramenopiles</taxon>
        <taxon>Ochrophyta</taxon>
        <taxon>PX clade</taxon>
        <taxon>Xanthophyceae</taxon>
        <taxon>Tribonematales</taxon>
        <taxon>Tribonemataceae</taxon>
        <taxon>Tribonema</taxon>
    </lineage>
</organism>
<dbReference type="AlphaFoldDB" id="A0A835Z4C4"/>
<keyword evidence="1" id="KW-0732">Signal</keyword>
<evidence type="ECO:0000256" key="1">
    <source>
        <dbReference type="SAM" id="SignalP"/>
    </source>
</evidence>
<accession>A0A835Z4C4</accession>
<dbReference type="Proteomes" id="UP000664859">
    <property type="component" value="Unassembled WGS sequence"/>
</dbReference>
<dbReference type="EMBL" id="JAFCMP010000133">
    <property type="protein sequence ID" value="KAG5185437.1"/>
    <property type="molecule type" value="Genomic_DNA"/>
</dbReference>
<keyword evidence="3" id="KW-1185">Reference proteome</keyword>
<protein>
    <submittedName>
        <fullName evidence="2">Uncharacterized protein</fullName>
    </submittedName>
</protein>
<feature type="chain" id="PRO_5032920262" evidence="1">
    <location>
        <begin position="17"/>
        <end position="106"/>
    </location>
</feature>
<evidence type="ECO:0000313" key="3">
    <source>
        <dbReference type="Proteomes" id="UP000664859"/>
    </source>
</evidence>
<comment type="caution">
    <text evidence="2">The sequence shown here is derived from an EMBL/GenBank/DDBJ whole genome shotgun (WGS) entry which is preliminary data.</text>
</comment>
<name>A0A835Z4C4_9STRA</name>
<evidence type="ECO:0000313" key="2">
    <source>
        <dbReference type="EMBL" id="KAG5185437.1"/>
    </source>
</evidence>
<reference evidence="2" key="1">
    <citation type="submission" date="2021-02" db="EMBL/GenBank/DDBJ databases">
        <title>First Annotated Genome of the Yellow-green Alga Tribonema minus.</title>
        <authorList>
            <person name="Mahan K.M."/>
        </authorList>
    </citation>
    <scope>NUCLEOTIDE SEQUENCE</scope>
    <source>
        <strain evidence="2">UTEX B ZZ1240</strain>
    </source>
</reference>